<evidence type="ECO:0000256" key="3">
    <source>
        <dbReference type="ARBA" id="ARBA00005995"/>
    </source>
</evidence>
<accession>A0AAV1IBJ4</accession>
<evidence type="ECO:0000259" key="6">
    <source>
        <dbReference type="Pfam" id="PF01593"/>
    </source>
</evidence>
<name>A0AAV1IBJ4_9CHLO</name>
<evidence type="ECO:0000313" key="7">
    <source>
        <dbReference type="EMBL" id="CAK0783395.1"/>
    </source>
</evidence>
<dbReference type="InterPro" id="IPR036188">
    <property type="entry name" value="FAD/NAD-bd_sf"/>
</dbReference>
<dbReference type="InterPro" id="IPR050281">
    <property type="entry name" value="Flavin_monoamine_oxidase"/>
</dbReference>
<comment type="pathway">
    <text evidence="2">Amine and polyamine degradation; spermine degradation.</text>
</comment>
<dbReference type="PANTHER" id="PTHR10742">
    <property type="entry name" value="FLAVIN MONOAMINE OXIDASE"/>
    <property type="match status" value="1"/>
</dbReference>
<evidence type="ECO:0000256" key="2">
    <source>
        <dbReference type="ARBA" id="ARBA00004723"/>
    </source>
</evidence>
<proteinExistence type="inferred from homology"/>
<dbReference type="EMBL" id="CAUYUE010000008">
    <property type="protein sequence ID" value="CAK0783395.1"/>
    <property type="molecule type" value="Genomic_DNA"/>
</dbReference>
<dbReference type="AlphaFoldDB" id="A0AAV1IBJ4"/>
<evidence type="ECO:0000256" key="1">
    <source>
        <dbReference type="ARBA" id="ARBA00001974"/>
    </source>
</evidence>
<feature type="binding site" evidence="5">
    <location>
        <begin position="42"/>
        <end position="43"/>
    </location>
    <ligand>
        <name>FAD</name>
        <dbReference type="ChEBI" id="CHEBI:57692"/>
    </ligand>
</feature>
<dbReference type="InterPro" id="IPR002937">
    <property type="entry name" value="Amino_oxidase"/>
</dbReference>
<evidence type="ECO:0000256" key="5">
    <source>
        <dbReference type="PIRSR" id="PIRSR601613-1"/>
    </source>
</evidence>
<dbReference type="Proteomes" id="UP001314263">
    <property type="component" value="Unassembled WGS sequence"/>
</dbReference>
<dbReference type="Pfam" id="PF01593">
    <property type="entry name" value="Amino_oxidase"/>
    <property type="match status" value="1"/>
</dbReference>
<evidence type="ECO:0000313" key="8">
    <source>
        <dbReference type="Proteomes" id="UP001314263"/>
    </source>
</evidence>
<dbReference type="PRINTS" id="PR00757">
    <property type="entry name" value="AMINEOXDASEF"/>
</dbReference>
<evidence type="ECO:0000256" key="4">
    <source>
        <dbReference type="ARBA" id="ARBA00023002"/>
    </source>
</evidence>
<keyword evidence="4" id="KW-0560">Oxidoreductase</keyword>
<comment type="similarity">
    <text evidence="3">Belongs to the flavin monoamine oxidase family.</text>
</comment>
<comment type="caution">
    <text evidence="7">The sequence shown here is derived from an EMBL/GenBank/DDBJ whole genome shotgun (WGS) entry which is preliminary data.</text>
</comment>
<feature type="binding site" evidence="5">
    <location>
        <position position="23"/>
    </location>
    <ligand>
        <name>FAD</name>
        <dbReference type="ChEBI" id="CHEBI:57692"/>
    </ligand>
</feature>
<dbReference type="Gene3D" id="3.50.50.60">
    <property type="entry name" value="FAD/NAD(P)-binding domain"/>
    <property type="match status" value="1"/>
</dbReference>
<dbReference type="SUPFAM" id="SSF54373">
    <property type="entry name" value="FAD-linked reductases, C-terminal domain"/>
    <property type="match status" value="1"/>
</dbReference>
<feature type="domain" description="Amine oxidase" evidence="6">
    <location>
        <begin position="22"/>
        <end position="438"/>
    </location>
</feature>
<protein>
    <recommendedName>
        <fullName evidence="6">Amine oxidase domain-containing protein</fullName>
    </recommendedName>
</protein>
<dbReference type="GO" id="GO:0006598">
    <property type="term" value="P:polyamine catabolic process"/>
    <property type="evidence" value="ECO:0007669"/>
    <property type="project" value="UniProtKB-ARBA"/>
</dbReference>
<dbReference type="InterPro" id="IPR001613">
    <property type="entry name" value="Flavin_amine_oxidase"/>
</dbReference>
<organism evidence="7 8">
    <name type="scientific">Coccomyxa viridis</name>
    <dbReference type="NCBI Taxonomy" id="1274662"/>
    <lineage>
        <taxon>Eukaryota</taxon>
        <taxon>Viridiplantae</taxon>
        <taxon>Chlorophyta</taxon>
        <taxon>core chlorophytes</taxon>
        <taxon>Trebouxiophyceae</taxon>
        <taxon>Trebouxiophyceae incertae sedis</taxon>
        <taxon>Coccomyxaceae</taxon>
        <taxon>Coccomyxa</taxon>
    </lineage>
</organism>
<sequence>MVLEHNVLDEEPRSVVVIGAGLSGLQAANRLSQHFPDIVVLEASSQIGGRIRQVDNVADWPVQLGPEFIHGAKSSLKRILEEIGCQCQEYEWPDYWYFGNERLLIRPGNQDEDLQRVHELFASVGKTAPPRTDISAMHWLKMQNANSRMVAIAEACYANDFGCSLDQLGLHEMITENQRWDSGDTYLVLDRCLSSIVEHLHSKLEGRTRTSWPVSCIEYSDGSATVHGPSGQRLRARHVIVTVPILALQNGSISFKPALPRAKGDAIARIRMSNAVKVILAFSRPFWPAHFFDVVCTDCFIPEFWVTSYPATAQDSSNLHSMVGFIAGKKAEDLSSMRHSNIILNALKQLDQIFGCQQVPRPATGAFVRGHVADWSKVPWIGGAYSYPTLGAHPGDRDALAAPVGSVLFFAGEATHPAVNPCMQAALETGERAAEQILAHQNAACSKL</sequence>
<reference evidence="7 8" key="1">
    <citation type="submission" date="2023-10" db="EMBL/GenBank/DDBJ databases">
        <authorList>
            <person name="Maclean D."/>
            <person name="Macfadyen A."/>
        </authorList>
    </citation>
    <scope>NUCLEOTIDE SEQUENCE [LARGE SCALE GENOMIC DNA]</scope>
</reference>
<keyword evidence="8" id="KW-1185">Reference proteome</keyword>
<comment type="cofactor">
    <cofactor evidence="1">
        <name>FAD</name>
        <dbReference type="ChEBI" id="CHEBI:57692"/>
    </cofactor>
</comment>
<feature type="binding site" evidence="5">
    <location>
        <position position="214"/>
    </location>
    <ligand>
        <name>FAD</name>
        <dbReference type="ChEBI" id="CHEBI:57692"/>
    </ligand>
</feature>
<dbReference type="SUPFAM" id="SSF51905">
    <property type="entry name" value="FAD/NAD(P)-binding domain"/>
    <property type="match status" value="1"/>
</dbReference>
<dbReference type="PANTHER" id="PTHR10742:SF418">
    <property type="entry name" value="AMINE OXIDASE DOMAIN-CONTAINING PROTEIN"/>
    <property type="match status" value="1"/>
</dbReference>
<dbReference type="GO" id="GO:0046592">
    <property type="term" value="F:polyamine oxidase activity"/>
    <property type="evidence" value="ECO:0007669"/>
    <property type="project" value="UniProtKB-ARBA"/>
</dbReference>
<feature type="binding site" evidence="5">
    <location>
        <position position="325"/>
    </location>
    <ligand>
        <name>substrate</name>
    </ligand>
</feature>
<gene>
    <name evidence="7" type="ORF">CVIRNUC_006594</name>
</gene>